<keyword evidence="2" id="KW-1185">Reference proteome</keyword>
<proteinExistence type="predicted"/>
<protein>
    <submittedName>
        <fullName evidence="1">MFS general substrate transporter</fullName>
    </submittedName>
</protein>
<reference evidence="1" key="2">
    <citation type="journal article" date="2022" name="New Phytol.">
        <title>Evolutionary transition to the ectomycorrhizal habit in the genomes of a hyperdiverse lineage of mushroom-forming fungi.</title>
        <authorList>
            <person name="Looney B."/>
            <person name="Miyauchi S."/>
            <person name="Morin E."/>
            <person name="Drula E."/>
            <person name="Courty P.E."/>
            <person name="Kohler A."/>
            <person name="Kuo A."/>
            <person name="LaButti K."/>
            <person name="Pangilinan J."/>
            <person name="Lipzen A."/>
            <person name="Riley R."/>
            <person name="Andreopoulos W."/>
            <person name="He G."/>
            <person name="Johnson J."/>
            <person name="Nolan M."/>
            <person name="Tritt A."/>
            <person name="Barry K.W."/>
            <person name="Grigoriev I.V."/>
            <person name="Nagy L.G."/>
            <person name="Hibbett D."/>
            <person name="Henrissat B."/>
            <person name="Matheny P.B."/>
            <person name="Labbe J."/>
            <person name="Martin F.M."/>
        </authorList>
    </citation>
    <scope>NUCLEOTIDE SEQUENCE</scope>
    <source>
        <strain evidence="1">EC-137</strain>
    </source>
</reference>
<dbReference type="EMBL" id="MU273505">
    <property type="protein sequence ID" value="KAI0034181.1"/>
    <property type="molecule type" value="Genomic_DNA"/>
</dbReference>
<evidence type="ECO:0000313" key="1">
    <source>
        <dbReference type="EMBL" id="KAI0034181.1"/>
    </source>
</evidence>
<comment type="caution">
    <text evidence="1">The sequence shown here is derived from an EMBL/GenBank/DDBJ whole genome shotgun (WGS) entry which is preliminary data.</text>
</comment>
<evidence type="ECO:0000313" key="2">
    <source>
        <dbReference type="Proteomes" id="UP000814128"/>
    </source>
</evidence>
<reference evidence="1" key="1">
    <citation type="submission" date="2021-02" db="EMBL/GenBank/DDBJ databases">
        <authorList>
            <consortium name="DOE Joint Genome Institute"/>
            <person name="Ahrendt S."/>
            <person name="Looney B.P."/>
            <person name="Miyauchi S."/>
            <person name="Morin E."/>
            <person name="Drula E."/>
            <person name="Courty P.E."/>
            <person name="Chicoki N."/>
            <person name="Fauchery L."/>
            <person name="Kohler A."/>
            <person name="Kuo A."/>
            <person name="Labutti K."/>
            <person name="Pangilinan J."/>
            <person name="Lipzen A."/>
            <person name="Riley R."/>
            <person name="Andreopoulos W."/>
            <person name="He G."/>
            <person name="Johnson J."/>
            <person name="Barry K.W."/>
            <person name="Grigoriev I.V."/>
            <person name="Nagy L."/>
            <person name="Hibbett D."/>
            <person name="Henrissat B."/>
            <person name="Matheny P.B."/>
            <person name="Labbe J."/>
            <person name="Martin F."/>
        </authorList>
    </citation>
    <scope>NUCLEOTIDE SEQUENCE</scope>
    <source>
        <strain evidence="1">EC-137</strain>
    </source>
</reference>
<dbReference type="Proteomes" id="UP000814128">
    <property type="component" value="Unassembled WGS sequence"/>
</dbReference>
<sequence length="518" mass="56220">MSAAIRGPLDRHIDSSVSPTDKRAGVSQAHGSGGPNSAFVNVKPYSVFTSTEKWVIVVIVSCAGMFSPLTANIYFPAIPLMVDAFHKSTELINLTITIYMVMQGLSPMLWGTLSDRWGRRPMFIGCMVTLALSCVGLALVPTSAYWLLMLLRCLQAFGSASSIALAGGVIGDIATRAERGGFIGFFAVGPMVGPSIGPIIGGGLAQSLGWRSIFWFLCITSGICAVVMLLILPETLRAIVGDGGVIPPPIYRPLIPVVARKIPRDSERPPHKPFRNPLLLFTYPDVIVLLVFNGTLYSLFYAVTASISTLFEDAYPFLNTTDIGLCFLAIGGGMVIGTVLNGKLLDRDYQVIRHELIRKLEDTKKEATLEDIIKEDKFPIEKARLRSTLVYSTLFVACSIGYGWCIQAKVSLAGPLILQVIIGFTIVSVMNTVQTLLVDLFPSQGSSITACNNLIRCSLGAATVSVVDFIIQAVGAGWTYVILSGWCVAVFPLLCVELRYGPIWRERRRMKLGPVEND</sequence>
<organism evidence="1 2">
    <name type="scientific">Vararia minispora EC-137</name>
    <dbReference type="NCBI Taxonomy" id="1314806"/>
    <lineage>
        <taxon>Eukaryota</taxon>
        <taxon>Fungi</taxon>
        <taxon>Dikarya</taxon>
        <taxon>Basidiomycota</taxon>
        <taxon>Agaricomycotina</taxon>
        <taxon>Agaricomycetes</taxon>
        <taxon>Russulales</taxon>
        <taxon>Lachnocladiaceae</taxon>
        <taxon>Vararia</taxon>
    </lineage>
</organism>
<accession>A0ACB8QQN2</accession>
<gene>
    <name evidence="1" type="ORF">K488DRAFT_77434</name>
</gene>
<name>A0ACB8QQN2_9AGAM</name>